<evidence type="ECO:0000256" key="1">
    <source>
        <dbReference type="SAM" id="Phobius"/>
    </source>
</evidence>
<evidence type="ECO:0000313" key="3">
    <source>
        <dbReference type="Proteomes" id="UP000242520"/>
    </source>
</evidence>
<accession>A0A1M5QEB9</accession>
<proteinExistence type="predicted"/>
<dbReference type="AlphaFoldDB" id="A0A1M5QEB9"/>
<organism evidence="2 3">
    <name type="scientific">Tepidibacter thalassicus DSM 15285</name>
    <dbReference type="NCBI Taxonomy" id="1123350"/>
    <lineage>
        <taxon>Bacteria</taxon>
        <taxon>Bacillati</taxon>
        <taxon>Bacillota</taxon>
        <taxon>Clostridia</taxon>
        <taxon>Peptostreptococcales</taxon>
        <taxon>Peptostreptococcaceae</taxon>
        <taxon>Tepidibacter</taxon>
    </lineage>
</organism>
<feature type="transmembrane region" description="Helical" evidence="1">
    <location>
        <begin position="37"/>
        <end position="59"/>
    </location>
</feature>
<keyword evidence="1" id="KW-0812">Transmembrane</keyword>
<sequence length="302" mass="33355">MNNYIYLITCSFIMGIVARLYMMRLDYRQYPTYPQGFVSHITLGIIASALGAVAVPALAEKEFSAVTFLALAAQQFRDVRNMERQSLDNIESTELVQRGTAYIEDIAKAFEARNYMAILTALSTGIVFYICSNIFNLNNLVAVVASVLVGIMVANFLKAVLTRDKIGEIADVIPAKISFDGPLLTVNGVVIMNVGLSSSRERYLKEGLAVEIIPKDPNNIGILFNLGQRQAIAHNVCVQLGIKKDVDEPDFTPIVRRNPKNESIVMPIIPIKKDESLLVQIIKNTPVIESAKGKTSFLKGRE</sequence>
<feature type="transmembrane region" description="Helical" evidence="1">
    <location>
        <begin position="141"/>
        <end position="161"/>
    </location>
</feature>
<evidence type="ECO:0000313" key="2">
    <source>
        <dbReference type="EMBL" id="SHH12089.1"/>
    </source>
</evidence>
<feature type="transmembrane region" description="Helical" evidence="1">
    <location>
        <begin position="5"/>
        <end position="22"/>
    </location>
</feature>
<keyword evidence="3" id="KW-1185">Reference proteome</keyword>
<dbReference type="RefSeq" id="WP_072724018.1">
    <property type="nucleotide sequence ID" value="NZ_FQXH01000008.1"/>
</dbReference>
<keyword evidence="1" id="KW-0472">Membrane</keyword>
<dbReference type="EMBL" id="FQXH01000008">
    <property type="protein sequence ID" value="SHH12089.1"/>
    <property type="molecule type" value="Genomic_DNA"/>
</dbReference>
<dbReference type="Proteomes" id="UP000242520">
    <property type="component" value="Unassembled WGS sequence"/>
</dbReference>
<gene>
    <name evidence="2" type="ORF">SAMN02744040_00869</name>
</gene>
<keyword evidence="1" id="KW-1133">Transmembrane helix</keyword>
<reference evidence="3" key="1">
    <citation type="submission" date="2016-11" db="EMBL/GenBank/DDBJ databases">
        <authorList>
            <person name="Varghese N."/>
            <person name="Submissions S."/>
        </authorList>
    </citation>
    <scope>NUCLEOTIDE SEQUENCE [LARGE SCALE GENOMIC DNA]</scope>
    <source>
        <strain evidence="3">DSM 15285</strain>
    </source>
</reference>
<feature type="transmembrane region" description="Helical" evidence="1">
    <location>
        <begin position="115"/>
        <end position="135"/>
    </location>
</feature>
<dbReference type="InterPro" id="IPR025918">
    <property type="entry name" value="YIEGIA"/>
</dbReference>
<evidence type="ECO:0008006" key="4">
    <source>
        <dbReference type="Google" id="ProtNLM"/>
    </source>
</evidence>
<name>A0A1M5QEB9_9FIRM</name>
<dbReference type="Pfam" id="PF14045">
    <property type="entry name" value="YIEGIA"/>
    <property type="match status" value="1"/>
</dbReference>
<dbReference type="STRING" id="1123350.SAMN02744040_00869"/>
<dbReference type="OrthoDB" id="1846546at2"/>
<protein>
    <recommendedName>
        <fullName evidence="4">YIEGIA protein</fullName>
    </recommendedName>
</protein>